<dbReference type="InterPro" id="IPR019446">
    <property type="entry name" value="BMT5-like"/>
</dbReference>
<dbReference type="GO" id="GO:0070475">
    <property type="term" value="P:rRNA base methylation"/>
    <property type="evidence" value="ECO:0007669"/>
    <property type="project" value="InterPro"/>
</dbReference>
<protein>
    <recommendedName>
        <fullName evidence="1">25S rRNA (uridine-N(3))-methyltransferase BMT5-like domain-containing protein</fullName>
    </recommendedName>
</protein>
<dbReference type="AlphaFoldDB" id="A0A0H5QXB5"/>
<organism evidence="2">
    <name type="scientific">Spongospora subterranea</name>
    <dbReference type="NCBI Taxonomy" id="70186"/>
    <lineage>
        <taxon>Eukaryota</taxon>
        <taxon>Sar</taxon>
        <taxon>Rhizaria</taxon>
        <taxon>Endomyxa</taxon>
        <taxon>Phytomyxea</taxon>
        <taxon>Plasmodiophorida</taxon>
        <taxon>Plasmodiophoridae</taxon>
        <taxon>Spongospora</taxon>
    </lineage>
</organism>
<dbReference type="PANTHER" id="PTHR11538:SF26">
    <property type="entry name" value="FERREDOXIN-FOLD ANTICODON-BINDING DOMAIN-CONTAINING PROTEIN 1"/>
    <property type="match status" value="1"/>
</dbReference>
<dbReference type="EMBL" id="HACM01006143">
    <property type="protein sequence ID" value="CRZ06585.1"/>
    <property type="molecule type" value="Transcribed_RNA"/>
</dbReference>
<evidence type="ECO:0000313" key="2">
    <source>
        <dbReference type="EMBL" id="CRZ06585.1"/>
    </source>
</evidence>
<dbReference type="GO" id="GO:0070042">
    <property type="term" value="F:rRNA (uridine-N3-)-methyltransferase activity"/>
    <property type="evidence" value="ECO:0007669"/>
    <property type="project" value="InterPro"/>
</dbReference>
<dbReference type="Pfam" id="PF10354">
    <property type="entry name" value="BMT5-like"/>
    <property type="match status" value="1"/>
</dbReference>
<feature type="non-terminal residue" evidence="2">
    <location>
        <position position="232"/>
    </location>
</feature>
<evidence type="ECO:0000259" key="1">
    <source>
        <dbReference type="Pfam" id="PF10354"/>
    </source>
</evidence>
<feature type="domain" description="25S rRNA (uridine-N(3))-methyltransferase BMT5-like" evidence="1">
    <location>
        <begin position="48"/>
        <end position="207"/>
    </location>
</feature>
<sequence>MGKRDKIRKRRQEKVRLQRARPSFPVIKAPSSNATLSIRSLLASSDVLIVGDGDFSFSHAVCGIRQKNSSERLTCTSFDSAATLITKYPDAKRHINAIQNMECDNVVIRHNIDATKLETNFNEKFNRVLFNFPHVGMQRVHLNRAMVGQFFVSSQKVIRENGLIMVTIKDRPPYSSWGIAELGEEAGLTLKVKLPFKEDEFPGYSHKTTDANAKRLRLNPFSSYTYIFNKAQ</sequence>
<dbReference type="GO" id="GO:0005737">
    <property type="term" value="C:cytoplasm"/>
    <property type="evidence" value="ECO:0007669"/>
    <property type="project" value="TreeGrafter"/>
</dbReference>
<dbReference type="PANTHER" id="PTHR11538">
    <property type="entry name" value="PHENYLALANYL-TRNA SYNTHETASE"/>
    <property type="match status" value="1"/>
</dbReference>
<reference evidence="2" key="1">
    <citation type="submission" date="2015-04" db="EMBL/GenBank/DDBJ databases">
        <title>The genome sequence of the plant pathogenic Rhizarian Plasmodiophora brassicae reveals insights in its biotrophic life cycle and the origin of chitin synthesis.</title>
        <authorList>
            <person name="Schwelm A."/>
            <person name="Fogelqvist J."/>
            <person name="Knaust A."/>
            <person name="Julke S."/>
            <person name="Lilja T."/>
            <person name="Dhandapani V."/>
            <person name="Bonilla-Rosso G."/>
            <person name="Karlsson M."/>
            <person name="Shevchenko A."/>
            <person name="Choi S.R."/>
            <person name="Kim H.G."/>
            <person name="Park J.Y."/>
            <person name="Lim Y.P."/>
            <person name="Ludwig-Muller J."/>
            <person name="Dixelius C."/>
        </authorList>
    </citation>
    <scope>NUCLEOTIDE SEQUENCE</scope>
    <source>
        <tissue evidence="2">Potato root galls</tissue>
    </source>
</reference>
<accession>A0A0H5QXB5</accession>
<proteinExistence type="predicted"/>
<name>A0A0H5QXB5_9EUKA</name>